<reference evidence="3" key="2">
    <citation type="submission" date="2025-08" db="UniProtKB">
        <authorList>
            <consortium name="RefSeq"/>
        </authorList>
    </citation>
    <scope>IDENTIFICATION</scope>
    <source>
        <tissue evidence="3">Leaf</tissue>
    </source>
</reference>
<organism evidence="2 3">
    <name type="scientific">Camelina sativa</name>
    <name type="common">False flax</name>
    <name type="synonym">Myagrum sativum</name>
    <dbReference type="NCBI Taxonomy" id="90675"/>
    <lineage>
        <taxon>Eukaryota</taxon>
        <taxon>Viridiplantae</taxon>
        <taxon>Streptophyta</taxon>
        <taxon>Embryophyta</taxon>
        <taxon>Tracheophyta</taxon>
        <taxon>Spermatophyta</taxon>
        <taxon>Magnoliopsida</taxon>
        <taxon>eudicotyledons</taxon>
        <taxon>Gunneridae</taxon>
        <taxon>Pentapetalae</taxon>
        <taxon>rosids</taxon>
        <taxon>malvids</taxon>
        <taxon>Brassicales</taxon>
        <taxon>Brassicaceae</taxon>
        <taxon>Camelineae</taxon>
        <taxon>Camelina</taxon>
    </lineage>
</organism>
<dbReference type="Proteomes" id="UP000694864">
    <property type="component" value="Chromosome 5"/>
</dbReference>
<sequence length="460" mass="53107">MSLTVAEKSNEQDFDSISSLPDEILQVILSFIPTKFAIRTSVLSRRWRHVWCDTPSLSFVKGCCSDRDSIGKTLARYTARKMIRFQLCAIDSEYFPDVYSWIEFAISRNVENLWVEHYLSDIPDSFYTNSSVKQLYLKSSGYGNLDPECSVSWTSLKILTLHTCNLFNESFAKILSGSPNLETLRLYVCDILYVLDLSNSPRLKTLEIESEHWLQRAKIVAPHIHSLKLRFTISSFAYSLVDVSSLTEAELDIDSGSLEHSNVYYIETIVLKMLEKLQNVEKLTFCGNFLKALTLADRHCYSFPKLKVKDLTLKTTISDYGTSDDVTSAIVRVLQHSPELKKLTLRTMECDPIIELFGLDPDKLSPEERVLLEDYYSREVETKHVASFMELVLKTTKTVEKMVVRLGPYRYTRRFRNLRQMVPMLSHDNDVSIVLIATKRWIRVSRWSKPNIEYLTSNLM</sequence>
<dbReference type="Pfam" id="PF23622">
    <property type="entry name" value="LRR_At1g61320_AtMIF1"/>
    <property type="match status" value="1"/>
</dbReference>
<dbReference type="SMART" id="SM00256">
    <property type="entry name" value="FBOX"/>
    <property type="match status" value="1"/>
</dbReference>
<name>A0ABM1RNZ5_CAMSA</name>
<proteinExistence type="predicted"/>
<dbReference type="PANTHER" id="PTHR34223:SF83">
    <property type="entry name" value="F-BOX DOMAIN-CONTAINING PROTEIN"/>
    <property type="match status" value="1"/>
</dbReference>
<dbReference type="PROSITE" id="PS50181">
    <property type="entry name" value="FBOX"/>
    <property type="match status" value="1"/>
</dbReference>
<dbReference type="RefSeq" id="XP_019100733.1">
    <property type="nucleotide sequence ID" value="XM_019245188.1"/>
</dbReference>
<protein>
    <submittedName>
        <fullName evidence="3">F-box protein At1g49610</fullName>
    </submittedName>
</protein>
<gene>
    <name evidence="3" type="primary">LOC109132808</name>
</gene>
<evidence type="ECO:0000313" key="2">
    <source>
        <dbReference type="Proteomes" id="UP000694864"/>
    </source>
</evidence>
<evidence type="ECO:0000259" key="1">
    <source>
        <dbReference type="PROSITE" id="PS50181"/>
    </source>
</evidence>
<keyword evidence="2" id="KW-1185">Reference proteome</keyword>
<dbReference type="Gene3D" id="3.80.10.10">
    <property type="entry name" value="Ribonuclease Inhibitor"/>
    <property type="match status" value="1"/>
</dbReference>
<dbReference type="GeneID" id="109132808"/>
<dbReference type="SUPFAM" id="SSF81383">
    <property type="entry name" value="F-box domain"/>
    <property type="match status" value="1"/>
</dbReference>
<evidence type="ECO:0000313" key="3">
    <source>
        <dbReference type="RefSeq" id="XP_019100733.1"/>
    </source>
</evidence>
<reference evidence="2" key="1">
    <citation type="journal article" date="2014" name="Nat. Commun.">
        <title>The emerging biofuel crop Camelina sativa retains a highly undifferentiated hexaploid genome structure.</title>
        <authorList>
            <person name="Kagale S."/>
            <person name="Koh C."/>
            <person name="Nixon J."/>
            <person name="Bollina V."/>
            <person name="Clarke W.E."/>
            <person name="Tuteja R."/>
            <person name="Spillane C."/>
            <person name="Robinson S.J."/>
            <person name="Links M.G."/>
            <person name="Clarke C."/>
            <person name="Higgins E.E."/>
            <person name="Huebert T."/>
            <person name="Sharpe A.G."/>
            <person name="Parkin I.A."/>
        </authorList>
    </citation>
    <scope>NUCLEOTIDE SEQUENCE [LARGE SCALE GENOMIC DNA]</scope>
    <source>
        <strain evidence="2">cv. DH55</strain>
    </source>
</reference>
<dbReference type="InterPro" id="IPR053781">
    <property type="entry name" value="F-box_AtFBL13-like"/>
</dbReference>
<dbReference type="PANTHER" id="PTHR34223">
    <property type="entry name" value="OS11G0201299 PROTEIN"/>
    <property type="match status" value="1"/>
</dbReference>
<dbReference type="InterPro" id="IPR053197">
    <property type="entry name" value="F-box_SCFL_complex_component"/>
</dbReference>
<feature type="domain" description="F-box" evidence="1">
    <location>
        <begin position="14"/>
        <end position="50"/>
    </location>
</feature>
<dbReference type="InterPro" id="IPR032675">
    <property type="entry name" value="LRR_dom_sf"/>
</dbReference>
<dbReference type="Pfam" id="PF00646">
    <property type="entry name" value="F-box"/>
    <property type="match status" value="1"/>
</dbReference>
<dbReference type="Gene3D" id="1.20.1280.50">
    <property type="match status" value="1"/>
</dbReference>
<dbReference type="InterPro" id="IPR036047">
    <property type="entry name" value="F-box-like_dom_sf"/>
</dbReference>
<dbReference type="SUPFAM" id="SSF52047">
    <property type="entry name" value="RNI-like"/>
    <property type="match status" value="1"/>
</dbReference>
<accession>A0ABM1RNZ5</accession>
<dbReference type="InterPro" id="IPR001810">
    <property type="entry name" value="F-box_dom"/>
</dbReference>
<dbReference type="CDD" id="cd22160">
    <property type="entry name" value="F-box_AtFBL13-like"/>
    <property type="match status" value="1"/>
</dbReference>
<dbReference type="InterPro" id="IPR055357">
    <property type="entry name" value="LRR_At1g61320_AtMIF1"/>
</dbReference>